<dbReference type="GO" id="GO:0005730">
    <property type="term" value="C:nucleolus"/>
    <property type="evidence" value="ECO:0007669"/>
    <property type="project" value="InterPro"/>
</dbReference>
<dbReference type="Proteomes" id="UP000694255">
    <property type="component" value="Unassembled WGS sequence"/>
</dbReference>
<dbReference type="CDD" id="cd22858">
    <property type="entry name" value="Nsa1"/>
    <property type="match status" value="1"/>
</dbReference>
<dbReference type="GO" id="GO:0042273">
    <property type="term" value="P:ribosomal large subunit biogenesis"/>
    <property type="evidence" value="ECO:0007669"/>
    <property type="project" value="InterPro"/>
</dbReference>
<evidence type="ECO:0000256" key="1">
    <source>
        <dbReference type="SAM" id="MobiDB-lite"/>
    </source>
</evidence>
<proteinExistence type="predicted"/>
<sequence>MKFLISSDDTGAAKEVVCVRGTDTSKQTATQPRSIKNYFTHNDVVNSKSRIMQMINFNSEYIIASRLGGTIAVYEVTEEAEEEEAEKNGEEEKGNEDNKYKLLHEYQVPIEDEKDKPIALIKIEILDSVIVAYESSKVFLIHINEKFDFEPLEIPLPSNKPISAFTINPDEENVCAFGGNENDLQIVRLFESKVNRTIFKKKQKDYLKVFTNPSVIYKAKNVKNDHLDLRVPVWISNILFFHHEQEGYKLVTSTRYGQVRIYDTKHGRRPIQDFQICEKPIVTLTFANDDQTEIIITDTHHLMARHSLVKIDERAFKTHSASAGDIIKPVGKLLGKYSQGGNTGATFAVEIMEDIVATAGLDRYLRVFDLESREMLAKVYVGVEVSSIVILDDEDEEAEEEQAAEGVKDSKVHKKRKRVEHEESDDEELWNQLDSNEAKKSKQ</sequence>
<dbReference type="InterPro" id="IPR037379">
    <property type="entry name" value="WDR74/Nsa1"/>
</dbReference>
<evidence type="ECO:0000313" key="2">
    <source>
        <dbReference type="EMBL" id="KAG7661459.1"/>
    </source>
</evidence>
<accession>A0A8J5UW80</accession>
<gene>
    <name evidence="2" type="ORF">J8A68_005037</name>
</gene>
<reference evidence="2 3" key="1">
    <citation type="journal article" date="2021" name="DNA Res.">
        <title>Genome analysis of Candida subhashii reveals its hybrid nature and dual mitochondrial genome conformations.</title>
        <authorList>
            <person name="Mixao V."/>
            <person name="Hegedusova E."/>
            <person name="Saus E."/>
            <person name="Pryszcz L.P."/>
            <person name="Cillingova A."/>
            <person name="Nosek J."/>
            <person name="Gabaldon T."/>
        </authorList>
    </citation>
    <scope>NUCLEOTIDE SEQUENCE [LARGE SCALE GENOMIC DNA]</scope>
    <source>
        <strain evidence="2 3">CBS 10753</strain>
    </source>
</reference>
<feature type="region of interest" description="Disordered" evidence="1">
    <location>
        <begin position="399"/>
        <end position="443"/>
    </location>
</feature>
<dbReference type="PANTHER" id="PTHR16038:SF4">
    <property type="entry name" value="WD REPEAT-CONTAINING PROTEIN 74"/>
    <property type="match status" value="1"/>
</dbReference>
<comment type="caution">
    <text evidence="2">The sequence shown here is derived from an EMBL/GenBank/DDBJ whole genome shotgun (WGS) entry which is preliminary data.</text>
</comment>
<dbReference type="GO" id="GO:0030687">
    <property type="term" value="C:preribosome, large subunit precursor"/>
    <property type="evidence" value="ECO:0007669"/>
    <property type="project" value="TreeGrafter"/>
</dbReference>
<keyword evidence="3" id="KW-1185">Reference proteome</keyword>
<dbReference type="GeneID" id="73471837"/>
<evidence type="ECO:0000313" key="3">
    <source>
        <dbReference type="Proteomes" id="UP000694255"/>
    </source>
</evidence>
<dbReference type="AlphaFoldDB" id="A0A8J5UW80"/>
<protein>
    <submittedName>
        <fullName evidence="2">NSA1</fullName>
    </submittedName>
</protein>
<dbReference type="EMBL" id="JAGSYN010000219">
    <property type="protein sequence ID" value="KAG7661459.1"/>
    <property type="molecule type" value="Genomic_DNA"/>
</dbReference>
<dbReference type="RefSeq" id="XP_049261692.1">
    <property type="nucleotide sequence ID" value="XM_049409060.1"/>
</dbReference>
<dbReference type="PANTHER" id="PTHR16038">
    <property type="entry name" value="NOP SEVEN ASSOCIATED PROTEIN 1"/>
    <property type="match status" value="1"/>
</dbReference>
<dbReference type="OrthoDB" id="18388at2759"/>
<organism evidence="2 3">
    <name type="scientific">[Candida] subhashii</name>
    <dbReference type="NCBI Taxonomy" id="561895"/>
    <lineage>
        <taxon>Eukaryota</taxon>
        <taxon>Fungi</taxon>
        <taxon>Dikarya</taxon>
        <taxon>Ascomycota</taxon>
        <taxon>Saccharomycotina</taxon>
        <taxon>Pichiomycetes</taxon>
        <taxon>Debaryomycetaceae</taxon>
        <taxon>Spathaspora</taxon>
    </lineage>
</organism>
<name>A0A8J5UW80_9ASCO</name>